<protein>
    <recommendedName>
        <fullName evidence="8 9">Outer membrane protein assembly factor BamA</fullName>
    </recommendedName>
</protein>
<feature type="domain" description="POTRA" evidence="10">
    <location>
        <begin position="278"/>
        <end position="356"/>
    </location>
</feature>
<name>A0A2S9GWQ9_9BURK</name>
<comment type="subcellular location">
    <subcellularLocation>
        <location evidence="8">Cell outer membrane</location>
    </subcellularLocation>
    <subcellularLocation>
        <location evidence="1">Membrane</location>
    </subcellularLocation>
</comment>
<dbReference type="GO" id="GO:0009279">
    <property type="term" value="C:cell outer membrane"/>
    <property type="evidence" value="ECO:0007669"/>
    <property type="project" value="UniProtKB-SubCell"/>
</dbReference>
<dbReference type="FunFam" id="3.10.20.310:FF:000002">
    <property type="entry name" value="Outer membrane protein assembly factor BamA"/>
    <property type="match status" value="1"/>
</dbReference>
<sequence precursor="true">MKLHSAYFPLPNFPRRLVAIAAFALSSGSALAIQPFVVKDIRVEGAQRTEAGTIFSYLPVRVGDTFTDEKSIAAIKSLYATGFFKDVQIEAQGNVLVIVLEERPSVGLVEFTGMKEFEKDVLIKALKEIGVGEGRIFDKASVDRAEQELKRQYLSRGLYGVQVTTTVTPIERNRVNINFVVDEGEVARIKKISFIGNKAFSDKELQDNIALRTPGWFTWYSKADQYSKQKLSGDLESLKSFYQNRGYIEMNVDSTQISITPDKKDIYITINLTEGEQYTVTDIRLEGETFGRDAEFKSLLTLKSGETYSAAKLTESTKKITDRMGNFGYAFANVNANPDVDREKKEVAFTIFLDPGKRVYVRKIGFAGNTTTRDEVIRREFRQFEGSWYDGQKIKLSRDRVDRLGYFKEVTIETPEVAGSTDQIDVNLNVVENPTGNFTLGAGYSQAEHFTISGGLSKSNAFGSGDTIGISVNTSQINRTVALSRYEPYLTDDGISRSEEVYLRTNTAPIGSFGGYNVRTIGSDVKFGVPFTELDTIYFGLGVENTKVETKTGSPYRYQKYVTDYGNGQIFYVPENPITGAPSYIDEVPGVAKTFAFPMTMAWQRDSRDSALTPSIGSYQRANLEVALLGDMKYMRTVYQRQYFQPFFSNFATLALNGEIDYGRGFNGNPFPIFKNWYAGGIGSVRGFETSSLGSKDPVTGDSTGGASRLILNAELQFPFPGSANDRSLRWFVFSDAGNVYDEGAAFRGGVKASYGIGISWLSPMGPLKLSLAHAINATDLDRKKPFDFQIGGGF</sequence>
<evidence type="ECO:0000313" key="11">
    <source>
        <dbReference type="EMBL" id="PRC92154.1"/>
    </source>
</evidence>
<dbReference type="GO" id="GO:0051205">
    <property type="term" value="P:protein insertion into membrane"/>
    <property type="evidence" value="ECO:0007669"/>
    <property type="project" value="UniProtKB-UniRule"/>
</dbReference>
<feature type="signal peptide" evidence="8">
    <location>
        <begin position="1"/>
        <end position="32"/>
    </location>
</feature>
<feature type="domain" description="POTRA" evidence="10">
    <location>
        <begin position="104"/>
        <end position="184"/>
    </location>
</feature>
<dbReference type="InterPro" id="IPR023707">
    <property type="entry name" value="OM_assembly_BamA"/>
</dbReference>
<comment type="caution">
    <text evidence="11">The sequence shown here is derived from an EMBL/GenBank/DDBJ whole genome shotgun (WGS) entry which is preliminary data.</text>
</comment>
<comment type="subunit">
    <text evidence="8">Part of the Bam complex.</text>
</comment>
<dbReference type="OrthoDB" id="9803054at2"/>
<organism evidence="11 12">
    <name type="scientific">Solimicrobium silvestre</name>
    <dbReference type="NCBI Taxonomy" id="2099400"/>
    <lineage>
        <taxon>Bacteria</taxon>
        <taxon>Pseudomonadati</taxon>
        <taxon>Pseudomonadota</taxon>
        <taxon>Betaproteobacteria</taxon>
        <taxon>Burkholderiales</taxon>
        <taxon>Oxalobacteraceae</taxon>
        <taxon>Solimicrobium</taxon>
    </lineage>
</organism>
<keyword evidence="4 8" id="KW-0732">Signal</keyword>
<keyword evidence="12" id="KW-1185">Reference proteome</keyword>
<dbReference type="PANTHER" id="PTHR12815:SF23">
    <property type="entry name" value="OUTER MEMBRANE PROTEIN ASSEMBLY FACTOR BAMA"/>
    <property type="match status" value="1"/>
</dbReference>
<dbReference type="NCBIfam" id="TIGR03303">
    <property type="entry name" value="OM_YaeT"/>
    <property type="match status" value="1"/>
</dbReference>
<feature type="domain" description="POTRA" evidence="10">
    <location>
        <begin position="359"/>
        <end position="433"/>
    </location>
</feature>
<keyword evidence="3 8" id="KW-0812">Transmembrane</keyword>
<evidence type="ECO:0000256" key="6">
    <source>
        <dbReference type="ARBA" id="ARBA00023136"/>
    </source>
</evidence>
<dbReference type="Gene3D" id="3.10.20.310">
    <property type="entry name" value="membrane protein fhac"/>
    <property type="match status" value="5"/>
</dbReference>
<reference evidence="11 12" key="1">
    <citation type="submission" date="2018-02" db="EMBL/GenBank/DDBJ databases">
        <title>Solimicrobium silvestre gen. nov., sp. nov., isolated from alpine forest soil.</title>
        <authorList>
            <person name="Margesin R."/>
            <person name="Albuquerque L."/>
            <person name="Zhang D.-C."/>
            <person name="Froufe H.J.C."/>
            <person name="Severino R."/>
            <person name="Roxo I."/>
            <person name="Egas C."/>
            <person name="Da Costa M.S."/>
        </authorList>
    </citation>
    <scope>NUCLEOTIDE SEQUENCE [LARGE SCALE GENOMIC DNA]</scope>
    <source>
        <strain evidence="11 12">S20-91</strain>
    </source>
</reference>
<evidence type="ECO:0000256" key="2">
    <source>
        <dbReference type="ARBA" id="ARBA00022452"/>
    </source>
</evidence>
<evidence type="ECO:0000256" key="5">
    <source>
        <dbReference type="ARBA" id="ARBA00022737"/>
    </source>
</evidence>
<dbReference type="RefSeq" id="WP_105532819.1">
    <property type="nucleotide sequence ID" value="NZ_PUGF01000015.1"/>
</dbReference>
<keyword evidence="6 8" id="KW-0472">Membrane</keyword>
<evidence type="ECO:0000256" key="8">
    <source>
        <dbReference type="HAMAP-Rule" id="MF_01430"/>
    </source>
</evidence>
<dbReference type="EMBL" id="PUGF01000015">
    <property type="protein sequence ID" value="PRC92154.1"/>
    <property type="molecule type" value="Genomic_DNA"/>
</dbReference>
<feature type="domain" description="POTRA" evidence="10">
    <location>
        <begin position="187"/>
        <end position="275"/>
    </location>
</feature>
<accession>A0A2S9GWQ9</accession>
<evidence type="ECO:0000259" key="10">
    <source>
        <dbReference type="PROSITE" id="PS51779"/>
    </source>
</evidence>
<dbReference type="InterPro" id="IPR010827">
    <property type="entry name" value="BamA/TamA_POTRA"/>
</dbReference>
<dbReference type="PROSITE" id="PS51779">
    <property type="entry name" value="POTRA"/>
    <property type="match status" value="5"/>
</dbReference>
<dbReference type="PIRSF" id="PIRSF006076">
    <property type="entry name" value="OM_assembly_OMP85"/>
    <property type="match status" value="1"/>
</dbReference>
<dbReference type="PANTHER" id="PTHR12815">
    <property type="entry name" value="SORTING AND ASSEMBLY MACHINERY SAMM50 PROTEIN FAMILY MEMBER"/>
    <property type="match status" value="1"/>
</dbReference>
<evidence type="ECO:0000256" key="7">
    <source>
        <dbReference type="ARBA" id="ARBA00023237"/>
    </source>
</evidence>
<dbReference type="AlphaFoldDB" id="A0A2S9GWQ9"/>
<dbReference type="Pfam" id="PF01103">
    <property type="entry name" value="Omp85"/>
    <property type="match status" value="1"/>
</dbReference>
<keyword evidence="7 8" id="KW-0998">Cell outer membrane</keyword>
<keyword evidence="2 8" id="KW-1134">Transmembrane beta strand</keyword>
<dbReference type="HAMAP" id="MF_01430">
    <property type="entry name" value="OM_assembly_BamA"/>
    <property type="match status" value="1"/>
</dbReference>
<gene>
    <name evidence="8" type="primary">bamA</name>
    <name evidence="11" type="ORF">S2091_3070</name>
</gene>
<keyword evidence="5 8" id="KW-0677">Repeat</keyword>
<comment type="similarity">
    <text evidence="8">Belongs to the BamA family.</text>
</comment>
<comment type="function">
    <text evidence="8">Part of the outer membrane protein assembly complex, which is involved in assembly and insertion of beta-barrel proteins into the outer membrane.</text>
</comment>
<evidence type="ECO:0000256" key="4">
    <source>
        <dbReference type="ARBA" id="ARBA00022729"/>
    </source>
</evidence>
<evidence type="ECO:0000256" key="3">
    <source>
        <dbReference type="ARBA" id="ARBA00022692"/>
    </source>
</evidence>
<dbReference type="Proteomes" id="UP000237839">
    <property type="component" value="Unassembled WGS sequence"/>
</dbReference>
<dbReference type="GO" id="GO:0043165">
    <property type="term" value="P:Gram-negative-bacterium-type cell outer membrane assembly"/>
    <property type="evidence" value="ECO:0007669"/>
    <property type="project" value="UniProtKB-UniRule"/>
</dbReference>
<dbReference type="InterPro" id="IPR039910">
    <property type="entry name" value="D15-like"/>
</dbReference>
<evidence type="ECO:0000256" key="9">
    <source>
        <dbReference type="NCBIfam" id="TIGR03303"/>
    </source>
</evidence>
<dbReference type="Pfam" id="PF07244">
    <property type="entry name" value="POTRA"/>
    <property type="match status" value="5"/>
</dbReference>
<feature type="chain" id="PRO_5015792836" description="Outer membrane protein assembly factor BamA" evidence="8">
    <location>
        <begin position="33"/>
        <end position="795"/>
    </location>
</feature>
<dbReference type="Gene3D" id="2.40.160.50">
    <property type="entry name" value="membrane protein fhac: a member of the omp85/tpsb transporter family"/>
    <property type="match status" value="1"/>
</dbReference>
<feature type="domain" description="POTRA" evidence="10">
    <location>
        <begin position="36"/>
        <end position="103"/>
    </location>
</feature>
<dbReference type="InterPro" id="IPR034746">
    <property type="entry name" value="POTRA"/>
</dbReference>
<proteinExistence type="inferred from homology"/>
<evidence type="ECO:0000256" key="1">
    <source>
        <dbReference type="ARBA" id="ARBA00004370"/>
    </source>
</evidence>
<dbReference type="InterPro" id="IPR000184">
    <property type="entry name" value="Bac_surfAg_D15"/>
</dbReference>
<evidence type="ECO:0000313" key="12">
    <source>
        <dbReference type="Proteomes" id="UP000237839"/>
    </source>
</evidence>